<organism evidence="1">
    <name type="scientific">marine metagenome</name>
    <dbReference type="NCBI Taxonomy" id="408172"/>
    <lineage>
        <taxon>unclassified sequences</taxon>
        <taxon>metagenomes</taxon>
        <taxon>ecological metagenomes</taxon>
    </lineage>
</organism>
<protein>
    <submittedName>
        <fullName evidence="1">Uncharacterized protein</fullName>
    </submittedName>
</protein>
<evidence type="ECO:0000313" key="1">
    <source>
        <dbReference type="EMBL" id="SVA36517.1"/>
    </source>
</evidence>
<gene>
    <name evidence="1" type="ORF">METZ01_LOCUS89371</name>
</gene>
<proteinExistence type="predicted"/>
<accession>A0A381VA12</accession>
<name>A0A381VA12_9ZZZZ</name>
<reference evidence="1" key="1">
    <citation type="submission" date="2018-05" db="EMBL/GenBank/DDBJ databases">
        <authorList>
            <person name="Lanie J.A."/>
            <person name="Ng W.-L."/>
            <person name="Kazmierczak K.M."/>
            <person name="Andrzejewski T.M."/>
            <person name="Davidsen T.M."/>
            <person name="Wayne K.J."/>
            <person name="Tettelin H."/>
            <person name="Glass J.I."/>
            <person name="Rusch D."/>
            <person name="Podicherti R."/>
            <person name="Tsui H.-C.T."/>
            <person name="Winkler M.E."/>
        </authorList>
    </citation>
    <scope>NUCLEOTIDE SEQUENCE</scope>
</reference>
<sequence length="272" mass="30134">VAARSAVEVPQLRWNPTVLDDPDGGRIVLWPHLPCVRMPPSLRYRESWDGLALLFSLSDLSGWRQDEEQDRESPGVHIEAAIASGTVLGRLMKDLQEYEVDGPKIPDPEQVRLLLHADNARGGMPIYSIEPELDDPDWADWFERSADEQSRVTNLLSTLTTSRRWRKTRTTAVAMVERSKGANPDLGAAAASCAAWWIEEQGALTAGLISERNGRFAARLRGALANLRNSRVDDAEASDCTLLVPVHQAWLPSLEAAVGAWPDAEPVSREER</sequence>
<dbReference type="EMBL" id="UINC01008103">
    <property type="protein sequence ID" value="SVA36517.1"/>
    <property type="molecule type" value="Genomic_DNA"/>
</dbReference>
<dbReference type="AlphaFoldDB" id="A0A381VA12"/>
<feature type="non-terminal residue" evidence="1">
    <location>
        <position position="1"/>
    </location>
</feature>